<dbReference type="EC" id="3.1.3.5" evidence="2"/>
<dbReference type="InterPro" id="IPR036907">
    <property type="entry name" value="5'-Nucleotdase_C_sf"/>
</dbReference>
<dbReference type="PANTHER" id="PTHR11575">
    <property type="entry name" value="5'-NUCLEOTIDASE-RELATED"/>
    <property type="match status" value="1"/>
</dbReference>
<reference evidence="3" key="1">
    <citation type="submission" date="2020-11" db="EMBL/GenBank/DDBJ databases">
        <authorList>
            <person name="Tran Van P."/>
        </authorList>
    </citation>
    <scope>NUCLEOTIDE SEQUENCE</scope>
</reference>
<organism evidence="3">
    <name type="scientific">Timema cristinae</name>
    <name type="common">Walking stick</name>
    <dbReference type="NCBI Taxonomy" id="61476"/>
    <lineage>
        <taxon>Eukaryota</taxon>
        <taxon>Metazoa</taxon>
        <taxon>Ecdysozoa</taxon>
        <taxon>Arthropoda</taxon>
        <taxon>Hexapoda</taxon>
        <taxon>Insecta</taxon>
        <taxon>Pterygota</taxon>
        <taxon>Neoptera</taxon>
        <taxon>Polyneoptera</taxon>
        <taxon>Phasmatodea</taxon>
        <taxon>Timematodea</taxon>
        <taxon>Timematoidea</taxon>
        <taxon>Timematidae</taxon>
        <taxon>Timema</taxon>
    </lineage>
</organism>
<dbReference type="EMBL" id="OC318810">
    <property type="protein sequence ID" value="CAD7403331.1"/>
    <property type="molecule type" value="Genomic_DNA"/>
</dbReference>
<dbReference type="InterPro" id="IPR029052">
    <property type="entry name" value="Metallo-depent_PP-like"/>
</dbReference>
<protein>
    <recommendedName>
        <fullName evidence="2">5'-nucleotidase</fullName>
        <ecNumber evidence="2">3.1.3.5</ecNumber>
    </recommendedName>
</protein>
<evidence type="ECO:0000256" key="2">
    <source>
        <dbReference type="ARBA" id="ARBA00012643"/>
    </source>
</evidence>
<evidence type="ECO:0000313" key="3">
    <source>
        <dbReference type="EMBL" id="CAD7403331.1"/>
    </source>
</evidence>
<dbReference type="Gene3D" id="3.90.780.10">
    <property type="entry name" value="5'-Nucleotidase, C-terminal domain"/>
    <property type="match status" value="1"/>
</dbReference>
<comment type="catalytic activity">
    <reaction evidence="1">
        <text>a ribonucleoside 5'-phosphate + H2O = a ribonucleoside + phosphate</text>
        <dbReference type="Rhea" id="RHEA:12484"/>
        <dbReference type="ChEBI" id="CHEBI:15377"/>
        <dbReference type="ChEBI" id="CHEBI:18254"/>
        <dbReference type="ChEBI" id="CHEBI:43474"/>
        <dbReference type="ChEBI" id="CHEBI:58043"/>
        <dbReference type="EC" id="3.1.3.5"/>
    </reaction>
</comment>
<dbReference type="SUPFAM" id="SSF55816">
    <property type="entry name" value="5'-nucleotidase (syn. UDP-sugar hydrolase), C-terminal domain"/>
    <property type="match status" value="1"/>
</dbReference>
<name>A0A7R9H2B4_TIMCR</name>
<proteinExistence type="predicted"/>
<sequence>MCLAAVTSDSQHLGIYLNVDCQKSAVSLSQHQRSHGATVALPSAQRLNLAQGVQCNSRKAGVSSLYHVCALVLYHPLPSGLIPFLNNVTCPVLASNLDLSEEPLLAATPLANSTILVVNGTRIGVIGYLTPDTKLSFHSGDQLWGHYNVSYGISGHKMMQLTVIYRNHPDWQSRTALPVTYCGNQPDLEVPESLYPHVVTQSSGRKIPVVQAYAYTKYLGQLDLVFDEHGEIISNKGNPILLDSSVTRDIEALQNTVVGRTKVLLDGDRKNCRLVECNMGNLITDAMIDEDWGSGVYLLIGIQSTVQGAPPSASLVNAGTIFSARPLSEECERWFPLP</sequence>
<dbReference type="GO" id="GO:0008253">
    <property type="term" value="F:5'-nucleotidase activity"/>
    <property type="evidence" value="ECO:0007669"/>
    <property type="project" value="UniProtKB-EC"/>
</dbReference>
<dbReference type="PANTHER" id="PTHR11575:SF24">
    <property type="entry name" value="5'-NUCLEOTIDASE"/>
    <property type="match status" value="1"/>
</dbReference>
<dbReference type="Gene3D" id="3.60.21.10">
    <property type="match status" value="2"/>
</dbReference>
<dbReference type="AlphaFoldDB" id="A0A7R9H2B4"/>
<evidence type="ECO:0000256" key="1">
    <source>
        <dbReference type="ARBA" id="ARBA00000815"/>
    </source>
</evidence>
<gene>
    <name evidence="3" type="ORF">TCEB3V08_LOCUS6932</name>
</gene>
<dbReference type="InterPro" id="IPR006179">
    <property type="entry name" value="5_nucleotidase/apyrase"/>
</dbReference>
<dbReference type="GO" id="GO:0009166">
    <property type="term" value="P:nucleotide catabolic process"/>
    <property type="evidence" value="ECO:0007669"/>
    <property type="project" value="InterPro"/>
</dbReference>
<accession>A0A7R9H2B4</accession>
<dbReference type="SUPFAM" id="SSF56300">
    <property type="entry name" value="Metallo-dependent phosphatases"/>
    <property type="match status" value="1"/>
</dbReference>